<name>A0A1H3SX06_9RHOB</name>
<sequence length="41" mass="4499">MQIKLSPDDIETIAPMDQTPTMHLQIDPDHPMGHAGAINAF</sequence>
<dbReference type="Proteomes" id="UP000198914">
    <property type="component" value="Unassembled WGS sequence"/>
</dbReference>
<dbReference type="EMBL" id="FNPX01000014">
    <property type="protein sequence ID" value="SDZ42091.1"/>
    <property type="molecule type" value="Genomic_DNA"/>
</dbReference>
<gene>
    <name evidence="1" type="ORF">SAMN05444004_1143</name>
</gene>
<proteinExistence type="predicted"/>
<dbReference type="AlphaFoldDB" id="A0A1H3SX06"/>
<protein>
    <submittedName>
        <fullName evidence="1">Uncharacterized protein</fullName>
    </submittedName>
</protein>
<accession>A0A1H3SX06</accession>
<reference evidence="2" key="1">
    <citation type="submission" date="2016-10" db="EMBL/GenBank/DDBJ databases">
        <authorList>
            <person name="Varghese N."/>
            <person name="Submissions S."/>
        </authorList>
    </citation>
    <scope>NUCLEOTIDE SEQUENCE [LARGE SCALE GENOMIC DNA]</scope>
    <source>
        <strain evidence="2">DSM 100420</strain>
    </source>
</reference>
<organism evidence="1 2">
    <name type="scientific">Jannaschia faecimaris</name>
    <dbReference type="NCBI Taxonomy" id="1244108"/>
    <lineage>
        <taxon>Bacteria</taxon>
        <taxon>Pseudomonadati</taxon>
        <taxon>Pseudomonadota</taxon>
        <taxon>Alphaproteobacteria</taxon>
        <taxon>Rhodobacterales</taxon>
        <taxon>Roseobacteraceae</taxon>
        <taxon>Jannaschia</taxon>
    </lineage>
</organism>
<keyword evidence="2" id="KW-1185">Reference proteome</keyword>
<evidence type="ECO:0000313" key="2">
    <source>
        <dbReference type="Proteomes" id="UP000198914"/>
    </source>
</evidence>
<evidence type="ECO:0000313" key="1">
    <source>
        <dbReference type="EMBL" id="SDZ42091.1"/>
    </source>
</evidence>